<feature type="region of interest" description="Disordered" evidence="1">
    <location>
        <begin position="490"/>
        <end position="518"/>
    </location>
</feature>
<protein>
    <recommendedName>
        <fullName evidence="2">F-box domain-containing protein</fullName>
    </recommendedName>
</protein>
<evidence type="ECO:0000259" key="2">
    <source>
        <dbReference type="PROSITE" id="PS50181"/>
    </source>
</evidence>
<evidence type="ECO:0000256" key="1">
    <source>
        <dbReference type="SAM" id="MobiDB-lite"/>
    </source>
</evidence>
<name>A0A8H4LE85_9HYPO</name>
<proteinExistence type="predicted"/>
<accession>A0A8H4LE85</accession>
<gene>
    <name evidence="3" type="ORF">FALBO_6773</name>
</gene>
<feature type="region of interest" description="Disordered" evidence="1">
    <location>
        <begin position="580"/>
        <end position="599"/>
    </location>
</feature>
<dbReference type="Proteomes" id="UP000554235">
    <property type="component" value="Unassembled WGS sequence"/>
</dbReference>
<dbReference type="EMBL" id="JAADYS010000886">
    <property type="protein sequence ID" value="KAF4466369.1"/>
    <property type="molecule type" value="Genomic_DNA"/>
</dbReference>
<reference evidence="3 4" key="1">
    <citation type="submission" date="2020-01" db="EMBL/GenBank/DDBJ databases">
        <title>Identification and distribution of gene clusters putatively required for synthesis of sphingolipid metabolism inhibitors in phylogenetically diverse species of the filamentous fungus Fusarium.</title>
        <authorList>
            <person name="Kim H.-S."/>
            <person name="Busman M."/>
            <person name="Brown D.W."/>
            <person name="Divon H."/>
            <person name="Uhlig S."/>
            <person name="Proctor R.H."/>
        </authorList>
    </citation>
    <scope>NUCLEOTIDE SEQUENCE [LARGE SCALE GENOMIC DNA]</scope>
    <source>
        <strain evidence="3 4">NRRL 20459</strain>
    </source>
</reference>
<dbReference type="OrthoDB" id="5359231at2759"/>
<evidence type="ECO:0000313" key="3">
    <source>
        <dbReference type="EMBL" id="KAF4466369.1"/>
    </source>
</evidence>
<dbReference type="PROSITE" id="PS50181">
    <property type="entry name" value="FBOX"/>
    <property type="match status" value="1"/>
</dbReference>
<dbReference type="InterPro" id="IPR001810">
    <property type="entry name" value="F-box_dom"/>
</dbReference>
<sequence length="762" mass="86521">MQLARLWAPTRGNALAFSCGSTEISMLLGSSFLADSTSHRRVRHVKREDCREQRCKRTRGVLGPAPAPQEPQPDLEPQIARIPAMLCGNTPTDEALLCFVPSSASQNGCRISPNDHPPPFLGPLGIAMSILRLPAEIVALLLEQLDVESIFHLGSSSRCLSYILFDKRMCRLSLMKAGGSAEAREARTTGDYARAFRRLAKRRIAVRRAEPWTVAIVAMAECLIYTKGSLCYTVNNEHLRVLNLHRTPTAESTVNVPQLLRLTLPDFDPLLPYTFEPLYCAEGIVSCRATQALEGYKSSWLVVFELRGNEPWFAIKRLCAERQIFVRNDRDYLFCGTKSHARIDGSYRWGLQRLDLATHEWSDAQLILWDFDESNLGSDICFEIIDGYFYCLSNTMKTQTDLGIPNCFYQVLRFPVGQATHQSWERPPMRHLWRRHDSEGQVDERWTSLQLSECEETGKLFIVETRREWSTGNSGSQRTCYKKELRFENADSEQQSLPTPPNSTQNSPTESEWDSEKYFEDRPSESIHVGDDPTDVIIYTLQECFIRSYNPSCDSFVDLVCEAYTPEPLLQLRVRPKTYAARQEPDDQSISAQRSRKKTVRLWPRDPRPRLSSTAALAQLHDITNPVQPLRGIEWAMDERILIYSPTHMASGQLRPIMLLSFDPALEFPGLPKYPFQTADESRPCDVLPDTPPASQEPAYNVLDAVLVPSCQGSEELLLPDEMEDGSPRLVRMRPPLYRSMSMGNGAPHGFDMSYANRRCHE</sequence>
<feature type="domain" description="F-box" evidence="2">
    <location>
        <begin position="127"/>
        <end position="177"/>
    </location>
</feature>
<organism evidence="3 4">
    <name type="scientific">Fusarium albosuccineum</name>
    <dbReference type="NCBI Taxonomy" id="1237068"/>
    <lineage>
        <taxon>Eukaryota</taxon>
        <taxon>Fungi</taxon>
        <taxon>Dikarya</taxon>
        <taxon>Ascomycota</taxon>
        <taxon>Pezizomycotina</taxon>
        <taxon>Sordariomycetes</taxon>
        <taxon>Hypocreomycetidae</taxon>
        <taxon>Hypocreales</taxon>
        <taxon>Nectriaceae</taxon>
        <taxon>Fusarium</taxon>
        <taxon>Fusarium decemcellulare species complex</taxon>
    </lineage>
</organism>
<comment type="caution">
    <text evidence="3">The sequence shown here is derived from an EMBL/GenBank/DDBJ whole genome shotgun (WGS) entry which is preliminary data.</text>
</comment>
<keyword evidence="4" id="KW-1185">Reference proteome</keyword>
<dbReference type="AlphaFoldDB" id="A0A8H4LE85"/>
<evidence type="ECO:0000313" key="4">
    <source>
        <dbReference type="Proteomes" id="UP000554235"/>
    </source>
</evidence>